<feature type="compositionally biased region" description="Basic residues" evidence="2">
    <location>
        <begin position="1"/>
        <end position="17"/>
    </location>
</feature>
<evidence type="ECO:0008006" key="5">
    <source>
        <dbReference type="Google" id="ProtNLM"/>
    </source>
</evidence>
<dbReference type="Proteomes" id="UP001589887">
    <property type="component" value="Unassembled WGS sequence"/>
</dbReference>
<dbReference type="RefSeq" id="WP_394316140.1">
    <property type="nucleotide sequence ID" value="NZ_JBHMQV010000001.1"/>
</dbReference>
<feature type="region of interest" description="Disordered" evidence="2">
    <location>
        <begin position="1"/>
        <end position="24"/>
    </location>
</feature>
<gene>
    <name evidence="3" type="ORF">ACFH04_00705</name>
</gene>
<comment type="caution">
    <text evidence="3">The sequence shown here is derived from an EMBL/GenBank/DDBJ whole genome shotgun (WGS) entry which is preliminary data.</text>
</comment>
<protein>
    <recommendedName>
        <fullName evidence="5">TauD/TfdA-like domain-containing protein</fullName>
    </recommendedName>
</protein>
<keyword evidence="4" id="KW-1185">Reference proteome</keyword>
<keyword evidence="1" id="KW-0560">Oxidoreductase</keyword>
<evidence type="ECO:0000313" key="3">
    <source>
        <dbReference type="EMBL" id="MFC0842262.1"/>
    </source>
</evidence>
<name>A0ABV6T913_9ACTN</name>
<evidence type="ECO:0000256" key="2">
    <source>
        <dbReference type="SAM" id="MobiDB-lite"/>
    </source>
</evidence>
<dbReference type="SUPFAM" id="SSF51197">
    <property type="entry name" value="Clavaminate synthase-like"/>
    <property type="match status" value="1"/>
</dbReference>
<dbReference type="InterPro" id="IPR042098">
    <property type="entry name" value="TauD-like_sf"/>
</dbReference>
<reference evidence="3 4" key="1">
    <citation type="submission" date="2024-09" db="EMBL/GenBank/DDBJ databases">
        <authorList>
            <person name="Sun Q."/>
            <person name="Mori K."/>
        </authorList>
    </citation>
    <scope>NUCLEOTIDE SEQUENCE [LARGE SCALE GENOMIC DNA]</scope>
    <source>
        <strain evidence="3 4">JCM 4557</strain>
    </source>
</reference>
<accession>A0ABV6T913</accession>
<evidence type="ECO:0000256" key="1">
    <source>
        <dbReference type="ARBA" id="ARBA00023002"/>
    </source>
</evidence>
<proteinExistence type="predicted"/>
<sequence length="146" mass="16030">MPTHRRPGHPHRPRRPPARSAGAVVPPRSAFFGGGEGHSGRVFTPHADRVALRLRTDALARWSPFLTPHVPHLLAAIDRHQITLPLALGQGYLLDNTRWLHARHAFTGDRLCWRALGEPRAPLLPLPLGFPLAPATPRPPSPEAVS</sequence>
<evidence type="ECO:0000313" key="4">
    <source>
        <dbReference type="Proteomes" id="UP001589887"/>
    </source>
</evidence>
<dbReference type="Gene3D" id="3.60.130.10">
    <property type="entry name" value="Clavaminate synthase-like"/>
    <property type="match status" value="1"/>
</dbReference>
<organism evidence="3 4">
    <name type="scientific">Streptomyces noboritoensis</name>
    <dbReference type="NCBI Taxonomy" id="67337"/>
    <lineage>
        <taxon>Bacteria</taxon>
        <taxon>Bacillati</taxon>
        <taxon>Actinomycetota</taxon>
        <taxon>Actinomycetes</taxon>
        <taxon>Kitasatosporales</taxon>
        <taxon>Streptomycetaceae</taxon>
        <taxon>Streptomyces</taxon>
    </lineage>
</organism>
<dbReference type="EMBL" id="JBHMQV010000001">
    <property type="protein sequence ID" value="MFC0842262.1"/>
    <property type="molecule type" value="Genomic_DNA"/>
</dbReference>